<comment type="subcellular location">
    <subcellularLocation>
        <location evidence="1">Membrane</location>
        <topology evidence="1">Multi-pass membrane protein</topology>
    </subcellularLocation>
</comment>
<feature type="transmembrane region" description="Helical" evidence="5">
    <location>
        <begin position="357"/>
        <end position="378"/>
    </location>
</feature>
<dbReference type="InterPro" id="IPR002797">
    <property type="entry name" value="Polysacc_synth"/>
</dbReference>
<dbReference type="PANTHER" id="PTHR43424:SF1">
    <property type="entry name" value="LOCUS PUTATIVE PROTEIN 1-RELATED"/>
    <property type="match status" value="1"/>
</dbReference>
<name>A0A7X1NXH2_9DEIO</name>
<feature type="transmembrane region" description="Helical" evidence="5">
    <location>
        <begin position="384"/>
        <end position="405"/>
    </location>
</feature>
<proteinExistence type="predicted"/>
<accession>A0A7X1NXH2</accession>
<dbReference type="RefSeq" id="WP_152871968.1">
    <property type="nucleotide sequence ID" value="NZ_WBSL01000007.1"/>
</dbReference>
<feature type="transmembrane region" description="Helical" evidence="5">
    <location>
        <begin position="44"/>
        <end position="67"/>
    </location>
</feature>
<dbReference type="AlphaFoldDB" id="A0A7X1NXH2"/>
<evidence type="ECO:0000256" key="1">
    <source>
        <dbReference type="ARBA" id="ARBA00004141"/>
    </source>
</evidence>
<evidence type="ECO:0000256" key="4">
    <source>
        <dbReference type="ARBA" id="ARBA00023136"/>
    </source>
</evidence>
<feature type="transmembrane region" description="Helical" evidence="5">
    <location>
        <begin position="291"/>
        <end position="315"/>
    </location>
</feature>
<protein>
    <submittedName>
        <fullName evidence="6">Oligosaccharide flippase family protein</fullName>
    </submittedName>
</protein>
<keyword evidence="3 5" id="KW-1133">Transmembrane helix</keyword>
<evidence type="ECO:0000313" key="6">
    <source>
        <dbReference type="EMBL" id="MPY67636.1"/>
    </source>
</evidence>
<gene>
    <name evidence="6" type="ORF">F8S09_13235</name>
</gene>
<dbReference type="Pfam" id="PF01943">
    <property type="entry name" value="Polysacc_synt"/>
    <property type="match status" value="1"/>
</dbReference>
<feature type="transmembrane region" description="Helical" evidence="5">
    <location>
        <begin position="327"/>
        <end position="350"/>
    </location>
</feature>
<dbReference type="EMBL" id="WBSL01000007">
    <property type="protein sequence ID" value="MPY67636.1"/>
    <property type="molecule type" value="Genomic_DNA"/>
</dbReference>
<dbReference type="GO" id="GO:0016020">
    <property type="term" value="C:membrane"/>
    <property type="evidence" value="ECO:0007669"/>
    <property type="project" value="UniProtKB-SubCell"/>
</dbReference>
<evidence type="ECO:0000256" key="3">
    <source>
        <dbReference type="ARBA" id="ARBA00022989"/>
    </source>
</evidence>
<dbReference type="InterPro" id="IPR052556">
    <property type="entry name" value="PolySynth_Transporter"/>
</dbReference>
<comment type="caution">
    <text evidence="6">The sequence shown here is derived from an EMBL/GenBank/DDBJ whole genome shotgun (WGS) entry which is preliminary data.</text>
</comment>
<feature type="transmembrane region" description="Helical" evidence="5">
    <location>
        <begin position="88"/>
        <end position="112"/>
    </location>
</feature>
<evidence type="ECO:0000256" key="5">
    <source>
        <dbReference type="SAM" id="Phobius"/>
    </source>
</evidence>
<sequence>MTGRARMVSNLLSLYGVQLATLALPLVTLPFLSRVLGPTAWGQLAAVQALGLTLSLVIEYGFAYSATRAVAAHQDRPDLIAQAAQQVLSARLVLTALAALAGALIFILSSPFREEPLLFLFGLLYAASRGFTPLWYYQGIEDMRLAAVIDMAMKALAAALIFLLVRLPEQAWLVLALQACTILIGQWLNTARMYRSIPYSPPTLWAAAAGLRAGWSMFLFRGSVGLYTTANAAILRVFVPGSAVSYYAGAEQLTNAAKSLIQPISQLIFPRMSYLARHDSLFAATLARRTLVLLTAVMSGIAMIAFLTAPAFIPWFFGGDYVKSTSIFQWLCLTLPLTTISGVLGIQWMLPLGMDRAFNTIIISGGIINIVLVSLLTLRMGLYGAVYSIIITEAIIAITMVLYLYKKTPQIFYLGVPKNFEMARIAGDKK</sequence>
<keyword evidence="7" id="KW-1185">Reference proteome</keyword>
<feature type="transmembrane region" description="Helical" evidence="5">
    <location>
        <begin position="144"/>
        <end position="165"/>
    </location>
</feature>
<dbReference type="Proteomes" id="UP000484842">
    <property type="component" value="Unassembled WGS sequence"/>
</dbReference>
<organism evidence="6 7">
    <name type="scientific">Deinococcus terrestris</name>
    <dbReference type="NCBI Taxonomy" id="2651870"/>
    <lineage>
        <taxon>Bacteria</taxon>
        <taxon>Thermotogati</taxon>
        <taxon>Deinococcota</taxon>
        <taxon>Deinococci</taxon>
        <taxon>Deinococcales</taxon>
        <taxon>Deinococcaceae</taxon>
        <taxon>Deinococcus</taxon>
    </lineage>
</organism>
<keyword evidence="4 5" id="KW-0472">Membrane</keyword>
<evidence type="ECO:0000313" key="7">
    <source>
        <dbReference type="Proteomes" id="UP000484842"/>
    </source>
</evidence>
<feature type="transmembrane region" description="Helical" evidence="5">
    <location>
        <begin position="12"/>
        <end position="32"/>
    </location>
</feature>
<reference evidence="6 7" key="1">
    <citation type="submission" date="2019-10" db="EMBL/GenBank/DDBJ databases">
        <title>Deinococcus sp. isolated from soil.</title>
        <authorList>
            <person name="Li Y."/>
            <person name="Wang J."/>
        </authorList>
    </citation>
    <scope>NUCLEOTIDE SEQUENCE [LARGE SCALE GENOMIC DNA]</scope>
    <source>
        <strain evidence="6 7">SDU3-2</strain>
    </source>
</reference>
<feature type="transmembrane region" description="Helical" evidence="5">
    <location>
        <begin position="171"/>
        <end position="188"/>
    </location>
</feature>
<dbReference type="PANTHER" id="PTHR43424">
    <property type="entry name" value="LOCUS PUTATIVE PROTEIN 1-RELATED"/>
    <property type="match status" value="1"/>
</dbReference>
<keyword evidence="2 5" id="KW-0812">Transmembrane</keyword>
<evidence type="ECO:0000256" key="2">
    <source>
        <dbReference type="ARBA" id="ARBA00022692"/>
    </source>
</evidence>